<dbReference type="AlphaFoldDB" id="A0A327NT79"/>
<dbReference type="RefSeq" id="WP_111347424.1">
    <property type="nucleotide sequence ID" value="NZ_QLII01000001.1"/>
</dbReference>
<accession>A0A327NT79</accession>
<sequence>MNRPPVSFLEPELVSSLKANNQLAFAKLYDQYAALLLGVITKIVPDKTEAIELLEKTFTTIRLQLDQFRFAKQPLFLWLLKIARSTAFEALKERQRIKTLPFQLTETGKVISPIWQKDVSTSSAESRTDSINSQQKAFLDSILFKNCTPEEAAASAGIPAELARQQLRIVVQQLRATTRV</sequence>
<evidence type="ECO:0000256" key="2">
    <source>
        <dbReference type="ARBA" id="ARBA00023082"/>
    </source>
</evidence>
<protein>
    <submittedName>
        <fullName evidence="4">Sigma-70 family RNA polymerase sigma factor</fullName>
    </submittedName>
</protein>
<reference evidence="4 5" key="1">
    <citation type="submission" date="2018-06" db="EMBL/GenBank/DDBJ databases">
        <title>Spirosoma sp. HMF3257 Genome sequencing and assembly.</title>
        <authorList>
            <person name="Kang H."/>
            <person name="Cha I."/>
            <person name="Kim H."/>
            <person name="Kang J."/>
            <person name="Joh K."/>
        </authorList>
    </citation>
    <scope>NUCLEOTIDE SEQUENCE [LARGE SCALE GENOMIC DNA]</scope>
    <source>
        <strain evidence="4 5">HMF3257</strain>
    </source>
</reference>
<dbReference type="Gene3D" id="1.10.1740.10">
    <property type="match status" value="1"/>
</dbReference>
<evidence type="ECO:0000256" key="1">
    <source>
        <dbReference type="ARBA" id="ARBA00023015"/>
    </source>
</evidence>
<keyword evidence="5" id="KW-1185">Reference proteome</keyword>
<comment type="caution">
    <text evidence="4">The sequence shown here is derived from an EMBL/GenBank/DDBJ whole genome shotgun (WGS) entry which is preliminary data.</text>
</comment>
<keyword evidence="2" id="KW-0731">Sigma factor</keyword>
<dbReference type="PANTHER" id="PTHR43133:SF62">
    <property type="entry name" value="RNA POLYMERASE SIGMA FACTOR SIGZ"/>
    <property type="match status" value="1"/>
</dbReference>
<dbReference type="InterPro" id="IPR039425">
    <property type="entry name" value="RNA_pol_sigma-70-like"/>
</dbReference>
<dbReference type="SUPFAM" id="SSF88946">
    <property type="entry name" value="Sigma2 domain of RNA polymerase sigma factors"/>
    <property type="match status" value="1"/>
</dbReference>
<gene>
    <name evidence="4" type="ORF">HMF3257_28580</name>
</gene>
<dbReference type="PANTHER" id="PTHR43133">
    <property type="entry name" value="RNA POLYMERASE ECF-TYPE SIGMA FACTO"/>
    <property type="match status" value="1"/>
</dbReference>
<keyword evidence="1" id="KW-0805">Transcription regulation</keyword>
<organism evidence="4 5">
    <name type="scientific">Spirosoma telluris</name>
    <dbReference type="NCBI Taxonomy" id="2183553"/>
    <lineage>
        <taxon>Bacteria</taxon>
        <taxon>Pseudomonadati</taxon>
        <taxon>Bacteroidota</taxon>
        <taxon>Cytophagia</taxon>
        <taxon>Cytophagales</taxon>
        <taxon>Cytophagaceae</taxon>
        <taxon>Spirosoma</taxon>
    </lineage>
</organism>
<dbReference type="OrthoDB" id="9784272at2"/>
<name>A0A327NT79_9BACT</name>
<evidence type="ECO:0000256" key="3">
    <source>
        <dbReference type="ARBA" id="ARBA00023163"/>
    </source>
</evidence>
<evidence type="ECO:0000313" key="5">
    <source>
        <dbReference type="Proteomes" id="UP000249016"/>
    </source>
</evidence>
<proteinExistence type="predicted"/>
<dbReference type="InterPro" id="IPR013325">
    <property type="entry name" value="RNA_pol_sigma_r2"/>
</dbReference>
<evidence type="ECO:0000313" key="4">
    <source>
        <dbReference type="EMBL" id="RAI77156.1"/>
    </source>
</evidence>
<keyword evidence="3" id="KW-0804">Transcription</keyword>
<dbReference type="GO" id="GO:0006352">
    <property type="term" value="P:DNA-templated transcription initiation"/>
    <property type="evidence" value="ECO:0007669"/>
    <property type="project" value="InterPro"/>
</dbReference>
<dbReference type="Proteomes" id="UP000249016">
    <property type="component" value="Unassembled WGS sequence"/>
</dbReference>
<dbReference type="EMBL" id="QLII01000001">
    <property type="protein sequence ID" value="RAI77156.1"/>
    <property type="molecule type" value="Genomic_DNA"/>
</dbReference>
<dbReference type="GO" id="GO:0016987">
    <property type="term" value="F:sigma factor activity"/>
    <property type="evidence" value="ECO:0007669"/>
    <property type="project" value="UniProtKB-KW"/>
</dbReference>